<organism evidence="6 7">
    <name type="scientific">Candidatus Doudnabacteria bacterium RIFCSPHIGHO2_01_FULL_49_9</name>
    <dbReference type="NCBI Taxonomy" id="1817827"/>
    <lineage>
        <taxon>Bacteria</taxon>
        <taxon>Candidatus Doudnaibacteriota</taxon>
    </lineage>
</organism>
<evidence type="ECO:0000256" key="2">
    <source>
        <dbReference type="ARBA" id="ARBA00023015"/>
    </source>
</evidence>
<dbReference type="InterPro" id="IPR026564">
    <property type="entry name" value="Transcrip_reg_TACO1-like_dom3"/>
</dbReference>
<dbReference type="AlphaFoldDB" id="A0A1F5P3Z1"/>
<dbReference type="Gene3D" id="3.30.70.980">
    <property type="match status" value="1"/>
</dbReference>
<dbReference type="InterPro" id="IPR049083">
    <property type="entry name" value="TACO1_YebC_N"/>
</dbReference>
<comment type="similarity">
    <text evidence="1">Belongs to the TACO1 family.</text>
</comment>
<dbReference type="Pfam" id="PF20772">
    <property type="entry name" value="TACO1_YebC_N"/>
    <property type="match status" value="1"/>
</dbReference>
<keyword evidence="3" id="KW-0804">Transcription</keyword>
<feature type="domain" description="TACO1/YebC-like N-terminal" evidence="5">
    <location>
        <begin position="5"/>
        <end position="73"/>
    </location>
</feature>
<dbReference type="Pfam" id="PF01709">
    <property type="entry name" value="Transcrip_reg"/>
    <property type="match status" value="1"/>
</dbReference>
<reference evidence="6 7" key="1">
    <citation type="journal article" date="2016" name="Nat. Commun.">
        <title>Thousands of microbial genomes shed light on interconnected biogeochemical processes in an aquifer system.</title>
        <authorList>
            <person name="Anantharaman K."/>
            <person name="Brown C.T."/>
            <person name="Hug L.A."/>
            <person name="Sharon I."/>
            <person name="Castelle C.J."/>
            <person name="Probst A.J."/>
            <person name="Thomas B.C."/>
            <person name="Singh A."/>
            <person name="Wilkins M.J."/>
            <person name="Karaoz U."/>
            <person name="Brodie E.L."/>
            <person name="Williams K.H."/>
            <person name="Hubbard S.S."/>
            <person name="Banfield J.F."/>
        </authorList>
    </citation>
    <scope>NUCLEOTIDE SEQUENCE [LARGE SCALE GENOMIC DNA]</scope>
</reference>
<name>A0A1F5P3Z1_9BACT</name>
<dbReference type="InterPro" id="IPR017856">
    <property type="entry name" value="Integrase-like_N"/>
</dbReference>
<comment type="caution">
    <text evidence="6">The sequence shown here is derived from an EMBL/GenBank/DDBJ whole genome shotgun (WGS) entry which is preliminary data.</text>
</comment>
<sequence length="175" mass="19520">MAGHNKWSQIRTHKGVADKARARVFSKLANAISIAARKDPNPDFNPTLRSMIERARKENMPQDNILRAIKRARESKEMEEFLIEAYGPEGSGVIIEGLTDSKPRSLNEIKIVLGERGVKLANPGSLLWNFDKTDEGYKPKFAQAVSDDAKSKVAELVAVLEERDDVSAIYTNIAR</sequence>
<evidence type="ECO:0008006" key="8">
    <source>
        <dbReference type="Google" id="ProtNLM"/>
    </source>
</evidence>
<dbReference type="Proteomes" id="UP000176339">
    <property type="component" value="Unassembled WGS sequence"/>
</dbReference>
<dbReference type="EMBL" id="MFEN01000002">
    <property type="protein sequence ID" value="OGE84616.1"/>
    <property type="molecule type" value="Genomic_DNA"/>
</dbReference>
<evidence type="ECO:0000313" key="7">
    <source>
        <dbReference type="Proteomes" id="UP000176339"/>
    </source>
</evidence>
<feature type="domain" description="TACO1/YebC-like second and third" evidence="4">
    <location>
        <begin position="78"/>
        <end position="132"/>
    </location>
</feature>
<dbReference type="PANTHER" id="PTHR12532:SF0">
    <property type="entry name" value="TRANSLATIONAL ACTIVATOR OF CYTOCHROME C OXIDASE 1"/>
    <property type="match status" value="1"/>
</dbReference>
<gene>
    <name evidence="6" type="ORF">A2846_02835</name>
</gene>
<evidence type="ECO:0000256" key="1">
    <source>
        <dbReference type="ARBA" id="ARBA00008724"/>
    </source>
</evidence>
<dbReference type="SUPFAM" id="SSF75625">
    <property type="entry name" value="YebC-like"/>
    <property type="match status" value="1"/>
</dbReference>
<dbReference type="Gene3D" id="1.10.10.200">
    <property type="match status" value="1"/>
</dbReference>
<accession>A0A1F5P3Z1</accession>
<keyword evidence="2" id="KW-0805">Transcription regulation</keyword>
<dbReference type="FunFam" id="1.10.10.200:FF:000002">
    <property type="entry name" value="Probable transcriptional regulatory protein CLM62_37755"/>
    <property type="match status" value="1"/>
</dbReference>
<evidence type="ECO:0000259" key="5">
    <source>
        <dbReference type="Pfam" id="PF20772"/>
    </source>
</evidence>
<dbReference type="InterPro" id="IPR029072">
    <property type="entry name" value="YebC-like"/>
</dbReference>
<dbReference type="GO" id="GO:0005737">
    <property type="term" value="C:cytoplasm"/>
    <property type="evidence" value="ECO:0007669"/>
    <property type="project" value="UniProtKB-ARBA"/>
</dbReference>
<protein>
    <recommendedName>
        <fullName evidence="8">Transcriptional regulatory protein</fullName>
    </recommendedName>
</protein>
<dbReference type="PANTHER" id="PTHR12532">
    <property type="entry name" value="TRANSLATIONAL ACTIVATOR OF CYTOCHROME C OXIDASE 1"/>
    <property type="match status" value="1"/>
</dbReference>
<evidence type="ECO:0000256" key="3">
    <source>
        <dbReference type="ARBA" id="ARBA00023163"/>
    </source>
</evidence>
<evidence type="ECO:0000259" key="4">
    <source>
        <dbReference type="Pfam" id="PF01709"/>
    </source>
</evidence>
<dbReference type="InterPro" id="IPR048300">
    <property type="entry name" value="TACO1_YebC-like_2nd/3rd_dom"/>
</dbReference>
<evidence type="ECO:0000313" key="6">
    <source>
        <dbReference type="EMBL" id="OGE84616.1"/>
    </source>
</evidence>
<proteinExistence type="inferred from homology"/>
<dbReference type="InterPro" id="IPR002876">
    <property type="entry name" value="Transcrip_reg_TACO1-like"/>
</dbReference>